<accession>A0ABN3IG61</accession>
<evidence type="ECO:0000259" key="1">
    <source>
        <dbReference type="Pfam" id="PF05223"/>
    </source>
</evidence>
<gene>
    <name evidence="2" type="ORF">GCM10010191_07640</name>
</gene>
<dbReference type="InterPro" id="IPR007887">
    <property type="entry name" value="MecA_N"/>
</dbReference>
<dbReference type="InterPro" id="IPR012338">
    <property type="entry name" value="Beta-lactam/transpept-like"/>
</dbReference>
<name>A0ABN3IG61_9ACTN</name>
<evidence type="ECO:0000313" key="2">
    <source>
        <dbReference type="EMBL" id="GAA2402592.1"/>
    </source>
</evidence>
<feature type="domain" description="NTF2-like N-terminal transpeptidase" evidence="1">
    <location>
        <begin position="39"/>
        <end position="141"/>
    </location>
</feature>
<protein>
    <recommendedName>
        <fullName evidence="1">NTF2-like N-terminal transpeptidase domain-containing protein</fullName>
    </recommendedName>
</protein>
<evidence type="ECO:0000313" key="3">
    <source>
        <dbReference type="Proteomes" id="UP001501231"/>
    </source>
</evidence>
<proteinExistence type="predicted"/>
<dbReference type="Pfam" id="PF05223">
    <property type="entry name" value="MecA_N"/>
    <property type="match status" value="1"/>
</dbReference>
<comment type="caution">
    <text evidence="2">The sequence shown here is derived from an EMBL/GenBank/DDBJ whole genome shotgun (WGS) entry which is preliminary data.</text>
</comment>
<organism evidence="2 3">
    <name type="scientific">Actinomadura vinacea</name>
    <dbReference type="NCBI Taxonomy" id="115336"/>
    <lineage>
        <taxon>Bacteria</taxon>
        <taxon>Bacillati</taxon>
        <taxon>Actinomycetota</taxon>
        <taxon>Actinomycetes</taxon>
        <taxon>Streptosporangiales</taxon>
        <taxon>Thermomonosporaceae</taxon>
        <taxon>Actinomadura</taxon>
    </lineage>
</organism>
<dbReference type="EMBL" id="BAAARW010000002">
    <property type="protein sequence ID" value="GAA2402592.1"/>
    <property type="molecule type" value="Genomic_DNA"/>
</dbReference>
<dbReference type="SUPFAM" id="SSF56601">
    <property type="entry name" value="beta-lactamase/transpeptidase-like"/>
    <property type="match status" value="1"/>
</dbReference>
<reference evidence="2 3" key="1">
    <citation type="journal article" date="2019" name="Int. J. Syst. Evol. Microbiol.">
        <title>The Global Catalogue of Microorganisms (GCM) 10K type strain sequencing project: providing services to taxonomists for standard genome sequencing and annotation.</title>
        <authorList>
            <consortium name="The Broad Institute Genomics Platform"/>
            <consortium name="The Broad Institute Genome Sequencing Center for Infectious Disease"/>
            <person name="Wu L."/>
            <person name="Ma J."/>
        </authorList>
    </citation>
    <scope>NUCLEOTIDE SEQUENCE [LARGE SCALE GENOMIC DNA]</scope>
    <source>
        <strain evidence="2 3">JCM 3325</strain>
    </source>
</reference>
<dbReference type="Proteomes" id="UP001501231">
    <property type="component" value="Unassembled WGS sequence"/>
</dbReference>
<dbReference type="Gene3D" id="3.40.710.10">
    <property type="entry name" value="DD-peptidase/beta-lactamase superfamily"/>
    <property type="match status" value="1"/>
</dbReference>
<keyword evidence="3" id="KW-1185">Reference proteome</keyword>
<dbReference type="RefSeq" id="WP_344586975.1">
    <property type="nucleotide sequence ID" value="NZ_BAAARW010000002.1"/>
</dbReference>
<sequence>MRSRGVLILAGMLAVVLAVGGVAAFTLSRRSPGSPELVSRDYFAAWRSGSLNGMAELVADPPHDFVEQHRALSRGLTVVSVGLAPGPLVPRSPDRAHQEFTVTRNLGGRLTWTFRSTLELGLVKDRWRILWRPATLHPALTGPAVWTLAETEAAPAAFTDRKGRALPDTGLLQPYIAALSENFGDTENDTSGRAVDVVEGGGGPPRRLAVFGAEGAERIRTTLDRGVQDAAEKTISGGTAALVAVRPSTGEVLAVADRLGGSNAFLGSYPPGSSFKVISGGRRGWSPPS</sequence>